<protein>
    <recommendedName>
        <fullName evidence="2">DUF4412 domain-containing protein</fullName>
    </recommendedName>
</protein>
<dbReference type="AlphaFoldDB" id="A0AAU9EP81"/>
<keyword evidence="4" id="KW-1185">Reference proteome</keyword>
<reference evidence="4" key="1">
    <citation type="journal article" date="2023" name="Arch. Microbiol.">
        <title>Desulfoferula mesophilus gen. nov. sp. nov., a mesophilic sulfate-reducing bacterium isolated from a brackish lake sediment.</title>
        <authorList>
            <person name="Watanabe T."/>
            <person name="Yabe T."/>
            <person name="Tsuji J.M."/>
            <person name="Fukui M."/>
        </authorList>
    </citation>
    <scope>NUCLEOTIDE SEQUENCE [LARGE SCALE GENOMIC DNA]</scope>
    <source>
        <strain evidence="4">12FAK</strain>
    </source>
</reference>
<feature type="signal peptide" evidence="1">
    <location>
        <begin position="1"/>
        <end position="21"/>
    </location>
</feature>
<dbReference type="InterPro" id="IPR025524">
    <property type="entry name" value="DUF4412"/>
</dbReference>
<keyword evidence="1" id="KW-0732">Signal</keyword>
<organism evidence="3 4">
    <name type="scientific">Desulfoferula mesophila</name>
    <dbReference type="NCBI Taxonomy" id="3058419"/>
    <lineage>
        <taxon>Bacteria</taxon>
        <taxon>Pseudomonadati</taxon>
        <taxon>Thermodesulfobacteriota</taxon>
        <taxon>Desulfarculia</taxon>
        <taxon>Desulfarculales</taxon>
        <taxon>Desulfarculaceae</taxon>
        <taxon>Desulfoferula</taxon>
    </lineage>
</organism>
<proteinExistence type="predicted"/>
<evidence type="ECO:0000256" key="1">
    <source>
        <dbReference type="SAM" id="SignalP"/>
    </source>
</evidence>
<dbReference type="Proteomes" id="UP001366166">
    <property type="component" value="Chromosome"/>
</dbReference>
<gene>
    <name evidence="3" type="ORF">FAK_38950</name>
</gene>
<evidence type="ECO:0000313" key="4">
    <source>
        <dbReference type="Proteomes" id="UP001366166"/>
    </source>
</evidence>
<dbReference type="RefSeq" id="WP_338603233.1">
    <property type="nucleotide sequence ID" value="NZ_AP028679.1"/>
</dbReference>
<accession>A0AAU9EP81</accession>
<feature type="chain" id="PRO_5043325320" description="DUF4412 domain-containing protein" evidence="1">
    <location>
        <begin position="22"/>
        <end position="254"/>
    </location>
</feature>
<feature type="domain" description="DUF4412" evidence="2">
    <location>
        <begin position="94"/>
        <end position="244"/>
    </location>
</feature>
<dbReference type="EMBL" id="AP028679">
    <property type="protein sequence ID" value="BEQ16829.1"/>
    <property type="molecule type" value="Genomic_DNA"/>
</dbReference>
<name>A0AAU9EP81_9BACT</name>
<evidence type="ECO:0000313" key="3">
    <source>
        <dbReference type="EMBL" id="BEQ16829.1"/>
    </source>
</evidence>
<dbReference type="Pfam" id="PF14371">
    <property type="entry name" value="DUF4412"/>
    <property type="match status" value="1"/>
</dbReference>
<dbReference type="KEGG" id="dmp:FAK_38950"/>
<sequence length="254" mass="28272">MKLRICLGLFALLLWASAAQAGLVIHQETMGGPSTMYAQDNQVRAGMGRGGMIYDLNHDTVTMLNPDRQVYWSGNPNTLKQQMNQAMDSRIEAALKQVPPDQREQMRAMMKQRMGMTKTPPQPPDKVEVKKTGESAKIAGYQSQKYQVYVDGKLRQEVWMASAPGFKGQVDLTKMTKLAQAMNPQSAAPGSSWRNSPEMTKLMSAGMPMKMVEYSRGGPMTVMTVTSVEQKKLPASTFQPPAGWKQVDFNQMMQ</sequence>
<evidence type="ECO:0000259" key="2">
    <source>
        <dbReference type="Pfam" id="PF14371"/>
    </source>
</evidence>